<evidence type="ECO:0000256" key="2">
    <source>
        <dbReference type="ARBA" id="ARBA00023125"/>
    </source>
</evidence>
<evidence type="ECO:0000256" key="3">
    <source>
        <dbReference type="ARBA" id="ARBA00023163"/>
    </source>
</evidence>
<keyword evidence="3" id="KW-0804">Transcription</keyword>
<dbReference type="SMART" id="SM00342">
    <property type="entry name" value="HTH_ARAC"/>
    <property type="match status" value="1"/>
</dbReference>
<dbReference type="PANTHER" id="PTHR46796:SF13">
    <property type="entry name" value="HTH-TYPE TRANSCRIPTIONAL ACTIVATOR RHAS"/>
    <property type="match status" value="1"/>
</dbReference>
<dbReference type="Pfam" id="PF20240">
    <property type="entry name" value="DUF6597"/>
    <property type="match status" value="1"/>
</dbReference>
<proteinExistence type="predicted"/>
<dbReference type="InterPro" id="IPR018060">
    <property type="entry name" value="HTH_AraC"/>
</dbReference>
<dbReference type="Proteomes" id="UP001568698">
    <property type="component" value="Unassembled WGS sequence"/>
</dbReference>
<dbReference type="Gene3D" id="1.10.10.60">
    <property type="entry name" value="Homeodomain-like"/>
    <property type="match status" value="1"/>
</dbReference>
<comment type="caution">
    <text evidence="5">The sequence shown here is derived from an EMBL/GenBank/DDBJ whole genome shotgun (WGS) entry which is preliminary data.</text>
</comment>
<dbReference type="EMBL" id="JBGLYH010000008">
    <property type="protein sequence ID" value="MEZ7196079.1"/>
    <property type="molecule type" value="Genomic_DNA"/>
</dbReference>
<dbReference type="InterPro" id="IPR050204">
    <property type="entry name" value="AraC_XylS_family_regulators"/>
</dbReference>
<evidence type="ECO:0000256" key="1">
    <source>
        <dbReference type="ARBA" id="ARBA00023015"/>
    </source>
</evidence>
<dbReference type="Pfam" id="PF12833">
    <property type="entry name" value="HTH_18"/>
    <property type="match status" value="1"/>
</dbReference>
<dbReference type="PANTHER" id="PTHR46796">
    <property type="entry name" value="HTH-TYPE TRANSCRIPTIONAL ACTIVATOR RHAS-RELATED"/>
    <property type="match status" value="1"/>
</dbReference>
<keyword evidence="1" id="KW-0805">Transcription regulation</keyword>
<evidence type="ECO:0000313" key="5">
    <source>
        <dbReference type="EMBL" id="MEZ7196079.1"/>
    </source>
</evidence>
<evidence type="ECO:0000313" key="6">
    <source>
        <dbReference type="Proteomes" id="UP001568698"/>
    </source>
</evidence>
<keyword evidence="2" id="KW-0238">DNA-binding</keyword>
<name>A0ABV4K211_9BACT</name>
<organism evidence="5 6">
    <name type="scientific">Pseudodesulfovibrio karagichevae</name>
    <dbReference type="NCBI Taxonomy" id="3239305"/>
    <lineage>
        <taxon>Bacteria</taxon>
        <taxon>Pseudomonadati</taxon>
        <taxon>Thermodesulfobacteriota</taxon>
        <taxon>Desulfovibrionia</taxon>
        <taxon>Desulfovibrionales</taxon>
        <taxon>Desulfovibrionaceae</taxon>
    </lineage>
</organism>
<reference evidence="5 6" key="1">
    <citation type="submission" date="2024-08" db="EMBL/GenBank/DDBJ databases">
        <title>Sulfate-reducing bacteria isolated from formation water of the oil field in Kazakhstan and description of Pseudodesulfovibrio sp.</title>
        <authorList>
            <person name="Bidzhieva S.K."/>
            <person name="Tourova T.P."/>
            <person name="Grouzdev D.S."/>
            <person name="Beletsky A.V."/>
            <person name="Sokolova D.S."/>
            <person name="Samigullina S.R."/>
            <person name="Poltaraus A.B."/>
            <person name="Avtukh A.N."/>
            <person name="Tereshina V.M."/>
            <person name="Zhaparov N.S."/>
            <person name="Mardanov A.V."/>
            <person name="Nazina T.N."/>
        </authorList>
    </citation>
    <scope>NUCLEOTIDE SEQUENCE [LARGE SCALE GENOMIC DNA]</scope>
    <source>
        <strain evidence="5 6">9FUS</strain>
    </source>
</reference>
<dbReference type="PROSITE" id="PS01124">
    <property type="entry name" value="HTH_ARAC_FAMILY_2"/>
    <property type="match status" value="1"/>
</dbReference>
<feature type="domain" description="HTH araC/xylS-type" evidence="4">
    <location>
        <begin position="157"/>
        <end position="259"/>
    </location>
</feature>
<sequence>MEKAYMPEQPFFELSTKAYVSRLALCDRGLAQYYSFVVALDTGKSIVAVPDGTVDIVIQCSGSRPAAQVCGSVKKGTLVKFEPGLQYFGARFFPGTADELLRCPLNQFTDQRIPLGDVYGSAEELVERICTAESFGERIRLFEKFHEKRIRERSGVSALVLSLIDRINRAHGDIRIGELAEETGFSVRHISNLFSRTVGISPKFYSRIVRFQRCFGLLRRHDELSYANLAQDGGYYDQAHLINEFREFSLCTPAQALGACA</sequence>
<evidence type="ECO:0000259" key="4">
    <source>
        <dbReference type="PROSITE" id="PS01124"/>
    </source>
</evidence>
<dbReference type="InterPro" id="IPR046532">
    <property type="entry name" value="DUF6597"/>
</dbReference>
<keyword evidence="6" id="KW-1185">Reference proteome</keyword>
<dbReference type="RefSeq" id="WP_371385619.1">
    <property type="nucleotide sequence ID" value="NZ_JBGLYH010000008.1"/>
</dbReference>
<gene>
    <name evidence="5" type="ORF">AB6M95_04900</name>
</gene>
<protein>
    <submittedName>
        <fullName evidence="5">Helix-turn-helix domain-containing protein</fullName>
    </submittedName>
</protein>
<accession>A0ABV4K211</accession>